<sequence>MPVMQSVEGVECIAAPTFVKTPLHADQDLDLFSSDMEPRLIAVEIDKLHIQLAGPSLGRTRREWLELGPASIYVSSTMDRTLFGV</sequence>
<accession>A0ACD2ZWM4</accession>
<dbReference type="Proteomes" id="UP000308600">
    <property type="component" value="Unassembled WGS sequence"/>
</dbReference>
<evidence type="ECO:0000313" key="2">
    <source>
        <dbReference type="Proteomes" id="UP000308600"/>
    </source>
</evidence>
<protein>
    <submittedName>
        <fullName evidence="1">Uncharacterized protein</fullName>
    </submittedName>
</protein>
<proteinExistence type="predicted"/>
<keyword evidence="2" id="KW-1185">Reference proteome</keyword>
<reference evidence="1 2" key="1">
    <citation type="journal article" date="2019" name="Nat. Ecol. Evol.">
        <title>Megaphylogeny resolves global patterns of mushroom evolution.</title>
        <authorList>
            <person name="Varga T."/>
            <person name="Krizsan K."/>
            <person name="Foldi C."/>
            <person name="Dima B."/>
            <person name="Sanchez-Garcia M."/>
            <person name="Sanchez-Ramirez S."/>
            <person name="Szollosi G.J."/>
            <person name="Szarkandi J.G."/>
            <person name="Papp V."/>
            <person name="Albert L."/>
            <person name="Andreopoulos W."/>
            <person name="Angelini C."/>
            <person name="Antonin V."/>
            <person name="Barry K.W."/>
            <person name="Bougher N.L."/>
            <person name="Buchanan P."/>
            <person name="Buyck B."/>
            <person name="Bense V."/>
            <person name="Catcheside P."/>
            <person name="Chovatia M."/>
            <person name="Cooper J."/>
            <person name="Damon W."/>
            <person name="Desjardin D."/>
            <person name="Finy P."/>
            <person name="Geml J."/>
            <person name="Haridas S."/>
            <person name="Hughes K."/>
            <person name="Justo A."/>
            <person name="Karasinski D."/>
            <person name="Kautmanova I."/>
            <person name="Kiss B."/>
            <person name="Kocsube S."/>
            <person name="Kotiranta H."/>
            <person name="LaButti K.M."/>
            <person name="Lechner B.E."/>
            <person name="Liimatainen K."/>
            <person name="Lipzen A."/>
            <person name="Lukacs Z."/>
            <person name="Mihaltcheva S."/>
            <person name="Morgado L.N."/>
            <person name="Niskanen T."/>
            <person name="Noordeloos M.E."/>
            <person name="Ohm R.A."/>
            <person name="Ortiz-Santana B."/>
            <person name="Ovrebo C."/>
            <person name="Racz N."/>
            <person name="Riley R."/>
            <person name="Savchenko A."/>
            <person name="Shiryaev A."/>
            <person name="Soop K."/>
            <person name="Spirin V."/>
            <person name="Szebenyi C."/>
            <person name="Tomsovsky M."/>
            <person name="Tulloss R.E."/>
            <person name="Uehling J."/>
            <person name="Grigoriev I.V."/>
            <person name="Vagvolgyi C."/>
            <person name="Papp T."/>
            <person name="Martin F.M."/>
            <person name="Miettinen O."/>
            <person name="Hibbett D.S."/>
            <person name="Nagy L.G."/>
        </authorList>
    </citation>
    <scope>NUCLEOTIDE SEQUENCE [LARGE SCALE GENOMIC DNA]</scope>
    <source>
        <strain evidence="1 2">NL-1719</strain>
    </source>
</reference>
<organism evidence="1 2">
    <name type="scientific">Pluteus cervinus</name>
    <dbReference type="NCBI Taxonomy" id="181527"/>
    <lineage>
        <taxon>Eukaryota</taxon>
        <taxon>Fungi</taxon>
        <taxon>Dikarya</taxon>
        <taxon>Basidiomycota</taxon>
        <taxon>Agaricomycotina</taxon>
        <taxon>Agaricomycetes</taxon>
        <taxon>Agaricomycetidae</taxon>
        <taxon>Agaricales</taxon>
        <taxon>Pluteineae</taxon>
        <taxon>Pluteaceae</taxon>
        <taxon>Pluteus</taxon>
    </lineage>
</organism>
<gene>
    <name evidence="1" type="ORF">BDN72DRAFT_178549</name>
</gene>
<name>A0ACD2ZWM4_9AGAR</name>
<dbReference type="EMBL" id="ML209925">
    <property type="protein sequence ID" value="TFK57873.1"/>
    <property type="molecule type" value="Genomic_DNA"/>
</dbReference>
<evidence type="ECO:0000313" key="1">
    <source>
        <dbReference type="EMBL" id="TFK57873.1"/>
    </source>
</evidence>